<dbReference type="NCBIfam" id="NF040639">
    <property type="entry name" value="LETM1_rel_film"/>
    <property type="match status" value="1"/>
</dbReference>
<evidence type="ECO:0000313" key="2">
    <source>
        <dbReference type="EMBL" id="QNJ98461.1"/>
    </source>
</evidence>
<organism evidence="2 3">
    <name type="scientific">Constantimarinum furrinae</name>
    <dbReference type="NCBI Taxonomy" id="2562285"/>
    <lineage>
        <taxon>Bacteria</taxon>
        <taxon>Pseudomonadati</taxon>
        <taxon>Bacteroidota</taxon>
        <taxon>Flavobacteriia</taxon>
        <taxon>Flavobacteriales</taxon>
        <taxon>Flavobacteriaceae</taxon>
        <taxon>Altibacter/Constantimarinum group</taxon>
        <taxon>Constantimarinum</taxon>
    </lineage>
</organism>
<keyword evidence="3" id="KW-1185">Reference proteome</keyword>
<evidence type="ECO:0000259" key="1">
    <source>
        <dbReference type="Pfam" id="PF07766"/>
    </source>
</evidence>
<gene>
    <name evidence="2" type="ORF">ALE3EI_1914</name>
</gene>
<dbReference type="Pfam" id="PF07766">
    <property type="entry name" value="LETM1_RBD"/>
    <property type="match status" value="1"/>
</dbReference>
<dbReference type="InterPro" id="IPR033122">
    <property type="entry name" value="LETM1-like_RBD"/>
</dbReference>
<name>A0A7G8PVU5_9FLAO</name>
<dbReference type="EMBL" id="CP052909">
    <property type="protein sequence ID" value="QNJ98461.1"/>
    <property type="molecule type" value="Genomic_DNA"/>
</dbReference>
<dbReference type="KEGG" id="alti:ALE3EI_1914"/>
<dbReference type="GO" id="GO:0043022">
    <property type="term" value="F:ribosome binding"/>
    <property type="evidence" value="ECO:0007669"/>
    <property type="project" value="InterPro"/>
</dbReference>
<proteinExistence type="predicted"/>
<accession>A0A7G8PVU5</accession>
<sequence>MNPSASDWIPKFLNHFGKEKLITPYNSENEFYCAMRTTGFVYGVSAAANVKEKVSSLQLTKEEFTKVNLFHTLLFTYTSLHEEEDISMAIPAMVSFYKKLEKGKSGFFKKLSLTNSPTANLERILSARLQETNSSLKKNSTTLLTYALLYIDVFAFKNWLKTPSSVKQFAQDFENTVISCCILALKSKKKKKKYDNLLIELFESSSEYLSEASSSKLPSVKAMGTLSALTYLEKKYLIDICAIAVWDDREMDEDEFDFLQQLVNTMGLQLEVLSESLQALKDFSEKHTQHITLFEYSNPVKQFYKQNASTVKLLILRNKNRLILELEESGELLVLLTHSTVRDLSPEEKNKVKEQLLDICKTIPSLTIFLLPGGAVLLPLLVKFIPKLLPSAFNENRIDNKKP</sequence>
<reference evidence="2 3" key="1">
    <citation type="submission" date="2020-04" db="EMBL/GenBank/DDBJ databases">
        <title>Genome sequence of Altibacter aquimarinus strain ALE3EI.</title>
        <authorList>
            <person name="Oh H.-M."/>
            <person name="Jang D."/>
        </authorList>
    </citation>
    <scope>NUCLEOTIDE SEQUENCE [LARGE SCALE GENOMIC DNA]</scope>
    <source>
        <strain evidence="2 3">ALE3EI</strain>
    </source>
</reference>
<protein>
    <recommendedName>
        <fullName evidence="1">Letm1 RBD domain-containing protein</fullName>
    </recommendedName>
</protein>
<evidence type="ECO:0000313" key="3">
    <source>
        <dbReference type="Proteomes" id="UP000515514"/>
    </source>
</evidence>
<dbReference type="AlphaFoldDB" id="A0A7G8PVU5"/>
<dbReference type="Proteomes" id="UP000515514">
    <property type="component" value="Chromosome"/>
</dbReference>
<feature type="domain" description="Letm1 RBD" evidence="1">
    <location>
        <begin position="344"/>
        <end position="401"/>
    </location>
</feature>
<dbReference type="RefSeq" id="WP_186988127.1">
    <property type="nucleotide sequence ID" value="NZ_CP052909.1"/>
</dbReference>